<keyword evidence="20" id="KW-1185">Reference proteome</keyword>
<gene>
    <name evidence="19" type="ORF">DNTS_032682</name>
</gene>
<evidence type="ECO:0000256" key="10">
    <source>
        <dbReference type="ARBA" id="ARBA00022840"/>
    </source>
</evidence>
<proteinExistence type="inferred from homology"/>
<evidence type="ECO:0000259" key="18">
    <source>
        <dbReference type="PROSITE" id="PS50011"/>
    </source>
</evidence>
<feature type="domain" description="Protein kinase" evidence="18">
    <location>
        <begin position="272"/>
        <end position="523"/>
    </location>
</feature>
<feature type="binding site" evidence="16">
    <location>
        <position position="301"/>
    </location>
    <ligand>
        <name>ATP</name>
        <dbReference type="ChEBI" id="CHEBI:30616"/>
    </ligand>
</feature>
<comment type="cofactor">
    <cofactor evidence="1">
        <name>Mg(2+)</name>
        <dbReference type="ChEBI" id="CHEBI:18420"/>
    </cofactor>
</comment>
<evidence type="ECO:0000256" key="17">
    <source>
        <dbReference type="SAM" id="MobiDB-lite"/>
    </source>
</evidence>
<protein>
    <recommendedName>
        <fullName evidence="14">Serine/threonine-protein kinase NIM1</fullName>
        <ecNumber evidence="3">2.7.11.1</ecNumber>
    </recommendedName>
    <alternativeName>
        <fullName evidence="15">NIM1 serine/threonine-protein kinase</fullName>
    </alternativeName>
</protein>
<evidence type="ECO:0000256" key="14">
    <source>
        <dbReference type="ARBA" id="ARBA00069491"/>
    </source>
</evidence>
<dbReference type="GO" id="GO:0050321">
    <property type="term" value="F:tau-protein kinase activity"/>
    <property type="evidence" value="ECO:0007669"/>
    <property type="project" value="TreeGrafter"/>
</dbReference>
<sequence>MIKRERKLSSPPSEQRLITTELQKNPLNNEMIRDRQTETESSPSQTSGSLPKGQTEIISSRYASCNSENDDPRHTNLHSSSTCCHRPTAGRLIFRSGGFKTTPPLDRSDQEMQATRSSTLPVKTGRKGRGRFLSGCDAISIPELEFLHSRDGDGDGHHRLKSRAASAGRLCVVAGLYLLLLLLNYRKLAQQKITSHHEELSPRPAWMEIDQMMEEKKKRDGSVIRVTAENEAAEASREICKKMTPFERAVYELTHDDKLLDEVGSGKRIGFYKLRGEIGSGNFSTVKLGIHVLTRERVAVKILDKLSLDKRSQKLIFSEIRSMEKLSHPNIVRLYEVVETIRRVHLVMEYASGGELFSRIATRGRLSDLESRLVFSQILSAVKHMHDNNIVHRDLKAENIFYTSTYCIKVGDFGFSVQCKPTDVLTTFCGSPPYAAPELFRDKGYSGPLVDIWALGVLLYFMVTGHFPFTGSNLRRLRFGILHGSYSIPSFVPEQCQVLIKAALRLVPSDRISLAQIMSSVWLRGIEYPKPYTPMPSTPDQLLDADTEMLSAEQRKVKQALEELGIGEVQLMNNLNNGSLTGVYRILLHRQQRSSSLEVQTQMYTALRNTRPGRRCCSHPTATLHQWREHSSICAIL</sequence>
<comment type="catalytic activity">
    <reaction evidence="13">
        <text>L-seryl-[protein] + ATP = O-phospho-L-seryl-[protein] + ADP + H(+)</text>
        <dbReference type="Rhea" id="RHEA:17989"/>
        <dbReference type="Rhea" id="RHEA-COMP:9863"/>
        <dbReference type="Rhea" id="RHEA-COMP:11604"/>
        <dbReference type="ChEBI" id="CHEBI:15378"/>
        <dbReference type="ChEBI" id="CHEBI:29999"/>
        <dbReference type="ChEBI" id="CHEBI:30616"/>
        <dbReference type="ChEBI" id="CHEBI:83421"/>
        <dbReference type="ChEBI" id="CHEBI:456216"/>
        <dbReference type="EC" id="2.7.11.1"/>
    </reaction>
</comment>
<dbReference type="GO" id="GO:0046872">
    <property type="term" value="F:metal ion binding"/>
    <property type="evidence" value="ECO:0007669"/>
    <property type="project" value="UniProtKB-KW"/>
</dbReference>
<dbReference type="EMBL" id="SRMA01027333">
    <property type="protein sequence ID" value="TRY55209.1"/>
    <property type="molecule type" value="Genomic_DNA"/>
</dbReference>
<keyword evidence="5" id="KW-0597">Phosphoprotein</keyword>
<dbReference type="PANTHER" id="PTHR24346:SF29">
    <property type="entry name" value="SERINE_THREONINE-PROTEIN KINASE NIM1-LIKE"/>
    <property type="match status" value="1"/>
</dbReference>
<feature type="compositionally biased region" description="Polar residues" evidence="17">
    <location>
        <begin position="10"/>
        <end position="28"/>
    </location>
</feature>
<keyword evidence="4" id="KW-0723">Serine/threonine-protein kinase</keyword>
<evidence type="ECO:0000256" key="4">
    <source>
        <dbReference type="ARBA" id="ARBA00022527"/>
    </source>
</evidence>
<evidence type="ECO:0000256" key="1">
    <source>
        <dbReference type="ARBA" id="ARBA00001946"/>
    </source>
</evidence>
<dbReference type="Gene3D" id="1.10.510.10">
    <property type="entry name" value="Transferase(Phosphotransferase) domain 1"/>
    <property type="match status" value="1"/>
</dbReference>
<dbReference type="AlphaFoldDB" id="A0A553MPV7"/>
<evidence type="ECO:0000256" key="8">
    <source>
        <dbReference type="ARBA" id="ARBA00022741"/>
    </source>
</evidence>
<comment type="catalytic activity">
    <reaction evidence="12">
        <text>L-threonyl-[protein] + ATP = O-phospho-L-threonyl-[protein] + ADP + H(+)</text>
        <dbReference type="Rhea" id="RHEA:46608"/>
        <dbReference type="Rhea" id="RHEA-COMP:11060"/>
        <dbReference type="Rhea" id="RHEA-COMP:11605"/>
        <dbReference type="ChEBI" id="CHEBI:15378"/>
        <dbReference type="ChEBI" id="CHEBI:30013"/>
        <dbReference type="ChEBI" id="CHEBI:30616"/>
        <dbReference type="ChEBI" id="CHEBI:61977"/>
        <dbReference type="ChEBI" id="CHEBI:456216"/>
        <dbReference type="EC" id="2.7.11.1"/>
    </reaction>
</comment>
<dbReference type="PROSITE" id="PS50011">
    <property type="entry name" value="PROTEIN_KINASE_DOM"/>
    <property type="match status" value="1"/>
</dbReference>
<dbReference type="Proteomes" id="UP000316079">
    <property type="component" value="Unassembled WGS sequence"/>
</dbReference>
<keyword evidence="7" id="KW-0479">Metal-binding</keyword>
<evidence type="ECO:0000313" key="19">
    <source>
        <dbReference type="EMBL" id="TRY55209.1"/>
    </source>
</evidence>
<dbReference type="InterPro" id="IPR017441">
    <property type="entry name" value="Protein_kinase_ATP_BS"/>
</dbReference>
<evidence type="ECO:0000313" key="20">
    <source>
        <dbReference type="Proteomes" id="UP000316079"/>
    </source>
</evidence>
<evidence type="ECO:0000256" key="6">
    <source>
        <dbReference type="ARBA" id="ARBA00022679"/>
    </source>
</evidence>
<dbReference type="Pfam" id="PF00069">
    <property type="entry name" value="Pkinase"/>
    <property type="match status" value="1"/>
</dbReference>
<evidence type="ECO:0000256" key="5">
    <source>
        <dbReference type="ARBA" id="ARBA00022553"/>
    </source>
</evidence>
<evidence type="ECO:0000256" key="15">
    <source>
        <dbReference type="ARBA" id="ARBA00080118"/>
    </source>
</evidence>
<dbReference type="GO" id="GO:0000226">
    <property type="term" value="P:microtubule cytoskeleton organization"/>
    <property type="evidence" value="ECO:0007669"/>
    <property type="project" value="TreeGrafter"/>
</dbReference>
<comment type="similarity">
    <text evidence="2">Belongs to the protein kinase superfamily. CAMK Ser/Thr protein kinase family.</text>
</comment>
<evidence type="ECO:0000256" key="3">
    <source>
        <dbReference type="ARBA" id="ARBA00012513"/>
    </source>
</evidence>
<dbReference type="SMART" id="SM00220">
    <property type="entry name" value="S_TKc"/>
    <property type="match status" value="1"/>
</dbReference>
<dbReference type="PROSITE" id="PS00107">
    <property type="entry name" value="PROTEIN_KINASE_ATP"/>
    <property type="match status" value="1"/>
</dbReference>
<accession>A0A553MPV7</accession>
<comment type="caution">
    <text evidence="19">The sequence shown here is derived from an EMBL/GenBank/DDBJ whole genome shotgun (WGS) entry which is preliminary data.</text>
</comment>
<name>A0A553MPV7_9TELE</name>
<dbReference type="InterPro" id="IPR000719">
    <property type="entry name" value="Prot_kinase_dom"/>
</dbReference>
<dbReference type="FunFam" id="3.30.200.20:FF:000003">
    <property type="entry name" value="Non-specific serine/threonine protein kinase"/>
    <property type="match status" value="1"/>
</dbReference>
<organism evidence="19 20">
    <name type="scientific">Danionella cerebrum</name>
    <dbReference type="NCBI Taxonomy" id="2873325"/>
    <lineage>
        <taxon>Eukaryota</taxon>
        <taxon>Metazoa</taxon>
        <taxon>Chordata</taxon>
        <taxon>Craniata</taxon>
        <taxon>Vertebrata</taxon>
        <taxon>Euteleostomi</taxon>
        <taxon>Actinopterygii</taxon>
        <taxon>Neopterygii</taxon>
        <taxon>Teleostei</taxon>
        <taxon>Ostariophysi</taxon>
        <taxon>Cypriniformes</taxon>
        <taxon>Danionidae</taxon>
        <taxon>Danioninae</taxon>
        <taxon>Danionella</taxon>
    </lineage>
</organism>
<evidence type="ECO:0000256" key="16">
    <source>
        <dbReference type="PROSITE-ProRule" id="PRU10141"/>
    </source>
</evidence>
<reference evidence="19 20" key="1">
    <citation type="journal article" date="2019" name="Sci. Data">
        <title>Hybrid genome assembly and annotation of Danionella translucida.</title>
        <authorList>
            <person name="Kadobianskyi M."/>
            <person name="Schulze L."/>
            <person name="Schuelke M."/>
            <person name="Judkewitz B."/>
        </authorList>
    </citation>
    <scope>NUCLEOTIDE SEQUENCE [LARGE SCALE GENOMIC DNA]</scope>
    <source>
        <strain evidence="19 20">Bolton</strain>
    </source>
</reference>
<dbReference type="SUPFAM" id="SSF56112">
    <property type="entry name" value="Protein kinase-like (PK-like)"/>
    <property type="match status" value="1"/>
</dbReference>
<keyword evidence="11" id="KW-0460">Magnesium</keyword>
<dbReference type="GO" id="GO:0005524">
    <property type="term" value="F:ATP binding"/>
    <property type="evidence" value="ECO:0007669"/>
    <property type="project" value="UniProtKB-UniRule"/>
</dbReference>
<feature type="compositionally biased region" description="Low complexity" evidence="17">
    <location>
        <begin position="39"/>
        <end position="49"/>
    </location>
</feature>
<dbReference type="OrthoDB" id="193931at2759"/>
<dbReference type="GO" id="GO:0035556">
    <property type="term" value="P:intracellular signal transduction"/>
    <property type="evidence" value="ECO:0007669"/>
    <property type="project" value="TreeGrafter"/>
</dbReference>
<evidence type="ECO:0000256" key="11">
    <source>
        <dbReference type="ARBA" id="ARBA00022842"/>
    </source>
</evidence>
<evidence type="ECO:0000256" key="7">
    <source>
        <dbReference type="ARBA" id="ARBA00022723"/>
    </source>
</evidence>
<keyword evidence="8 16" id="KW-0547">Nucleotide-binding</keyword>
<dbReference type="PANTHER" id="PTHR24346">
    <property type="entry name" value="MAP/MICROTUBULE AFFINITY-REGULATING KINASE"/>
    <property type="match status" value="1"/>
</dbReference>
<dbReference type="STRING" id="623744.A0A553MPV7"/>
<dbReference type="FunFam" id="1.10.510.10:FF:000346">
    <property type="entry name" value="Serine/threonine-protein kinase NIM1"/>
    <property type="match status" value="1"/>
</dbReference>
<keyword evidence="6" id="KW-0808">Transferase</keyword>
<dbReference type="GO" id="GO:0005737">
    <property type="term" value="C:cytoplasm"/>
    <property type="evidence" value="ECO:0007669"/>
    <property type="project" value="TreeGrafter"/>
</dbReference>
<keyword evidence="10 16" id="KW-0067">ATP-binding</keyword>
<feature type="region of interest" description="Disordered" evidence="17">
    <location>
        <begin position="1"/>
        <end position="54"/>
    </location>
</feature>
<dbReference type="PROSITE" id="PS00108">
    <property type="entry name" value="PROTEIN_KINASE_ST"/>
    <property type="match status" value="1"/>
</dbReference>
<feature type="compositionally biased region" description="Polar residues" evidence="17">
    <location>
        <begin position="111"/>
        <end position="121"/>
    </location>
</feature>
<dbReference type="InterPro" id="IPR008271">
    <property type="entry name" value="Ser/Thr_kinase_AS"/>
</dbReference>
<evidence type="ECO:0000256" key="12">
    <source>
        <dbReference type="ARBA" id="ARBA00047899"/>
    </source>
</evidence>
<evidence type="ECO:0000256" key="2">
    <source>
        <dbReference type="ARBA" id="ARBA00006692"/>
    </source>
</evidence>
<feature type="region of interest" description="Disordered" evidence="17">
    <location>
        <begin position="96"/>
        <end position="126"/>
    </location>
</feature>
<evidence type="ECO:0000256" key="9">
    <source>
        <dbReference type="ARBA" id="ARBA00022777"/>
    </source>
</evidence>
<dbReference type="InterPro" id="IPR011009">
    <property type="entry name" value="Kinase-like_dom_sf"/>
</dbReference>
<keyword evidence="9" id="KW-0418">Kinase</keyword>
<evidence type="ECO:0000256" key="13">
    <source>
        <dbReference type="ARBA" id="ARBA00048679"/>
    </source>
</evidence>
<dbReference type="EC" id="2.7.11.1" evidence="3"/>